<protein>
    <submittedName>
        <fullName evidence="7">ABC transporter permease</fullName>
    </submittedName>
</protein>
<dbReference type="PANTHER" id="PTHR47089">
    <property type="entry name" value="ABC TRANSPORTER, PERMEASE PROTEIN"/>
    <property type="match status" value="1"/>
</dbReference>
<dbReference type="PANTHER" id="PTHR47089:SF1">
    <property type="entry name" value="GUANOSINE ABC TRANSPORTER PERMEASE PROTEIN NUPP"/>
    <property type="match status" value="1"/>
</dbReference>
<feature type="transmembrane region" description="Helical" evidence="6">
    <location>
        <begin position="262"/>
        <end position="280"/>
    </location>
</feature>
<proteinExistence type="predicted"/>
<feature type="transmembrane region" description="Helical" evidence="6">
    <location>
        <begin position="49"/>
        <end position="71"/>
    </location>
</feature>
<evidence type="ECO:0000313" key="7">
    <source>
        <dbReference type="EMBL" id="MZR30713.1"/>
    </source>
</evidence>
<dbReference type="InterPro" id="IPR001851">
    <property type="entry name" value="ABC_transp_permease"/>
</dbReference>
<sequence>MLVNRDTFLVVSATILAFFLLIIGFFILLGKPPFEMIGMLLTYALGDAYSISQTLAKTTPILLCALAAAVPGRLGLISVGAEGQLYAGAITGTAIVLAAPDLPAALMLPMMLVCAALGGAFYGYIPGILRARLQINETITTLVLNYVTVLWVNALVFGPWKDPASQGWPATITFPSAAILPALPASRIHLGLLIAVAFAIALHFFFTRGASSQKIQILAGNRKVGEMFGLNFGTWVIALMAMGGAIAGIAGIAEVSAIQGRLQPTISIGYGLTGFLVSWLSRHQPLIILPVAFLVGGLVAASDALQLFAKVPAASAIILQGMLFAVALAVPGIIKSMRPGYER</sequence>
<reference evidence="7 8" key="1">
    <citation type="submission" date="2019-12" db="EMBL/GenBank/DDBJ databases">
        <title>Snethiella sp. nov. sp. isolated from sea sand.</title>
        <authorList>
            <person name="Kim J."/>
            <person name="Jeong S.E."/>
            <person name="Jung H.S."/>
            <person name="Jeon C.O."/>
        </authorList>
    </citation>
    <scope>NUCLEOTIDE SEQUENCE [LARGE SCALE GENOMIC DNA]</scope>
    <source>
        <strain evidence="7 8">DP05</strain>
    </source>
</reference>
<evidence type="ECO:0000256" key="2">
    <source>
        <dbReference type="ARBA" id="ARBA00022475"/>
    </source>
</evidence>
<evidence type="ECO:0000256" key="6">
    <source>
        <dbReference type="SAM" id="Phobius"/>
    </source>
</evidence>
<feature type="transmembrane region" description="Helical" evidence="6">
    <location>
        <begin position="228"/>
        <end position="250"/>
    </location>
</feature>
<keyword evidence="4 6" id="KW-1133">Transmembrane helix</keyword>
<feature type="transmembrane region" description="Helical" evidence="6">
    <location>
        <begin position="188"/>
        <end position="207"/>
    </location>
</feature>
<evidence type="ECO:0000256" key="5">
    <source>
        <dbReference type="ARBA" id="ARBA00023136"/>
    </source>
</evidence>
<dbReference type="CDD" id="cd06580">
    <property type="entry name" value="TM_PBP1_transp_TpRbsC_like"/>
    <property type="match status" value="1"/>
</dbReference>
<comment type="subcellular location">
    <subcellularLocation>
        <location evidence="1">Cell membrane</location>
        <topology evidence="1">Multi-pass membrane protein</topology>
    </subcellularLocation>
</comment>
<evidence type="ECO:0000256" key="1">
    <source>
        <dbReference type="ARBA" id="ARBA00004651"/>
    </source>
</evidence>
<keyword evidence="8" id="KW-1185">Reference proteome</keyword>
<keyword evidence="3 6" id="KW-0812">Transmembrane</keyword>
<evidence type="ECO:0000256" key="4">
    <source>
        <dbReference type="ARBA" id="ARBA00022989"/>
    </source>
</evidence>
<dbReference type="Pfam" id="PF02653">
    <property type="entry name" value="BPD_transp_2"/>
    <property type="match status" value="1"/>
</dbReference>
<dbReference type="RefSeq" id="WP_161315268.1">
    <property type="nucleotide sequence ID" value="NZ_WTUW01000002.1"/>
</dbReference>
<evidence type="ECO:0000256" key="3">
    <source>
        <dbReference type="ARBA" id="ARBA00022692"/>
    </source>
</evidence>
<accession>A0A6L8W881</accession>
<feature type="transmembrane region" description="Helical" evidence="6">
    <location>
        <begin position="7"/>
        <end position="29"/>
    </location>
</feature>
<gene>
    <name evidence="7" type="ORF">GQE98_08700</name>
</gene>
<organism evidence="7 8">
    <name type="scientific">Sneathiella litorea</name>
    <dbReference type="NCBI Taxonomy" id="2606216"/>
    <lineage>
        <taxon>Bacteria</taxon>
        <taxon>Pseudomonadati</taxon>
        <taxon>Pseudomonadota</taxon>
        <taxon>Alphaproteobacteria</taxon>
        <taxon>Sneathiellales</taxon>
        <taxon>Sneathiellaceae</taxon>
        <taxon>Sneathiella</taxon>
    </lineage>
</organism>
<keyword evidence="2" id="KW-1003">Cell membrane</keyword>
<comment type="caution">
    <text evidence="7">The sequence shown here is derived from an EMBL/GenBank/DDBJ whole genome shotgun (WGS) entry which is preliminary data.</text>
</comment>
<name>A0A6L8W881_9PROT</name>
<dbReference type="Proteomes" id="UP000476030">
    <property type="component" value="Unassembled WGS sequence"/>
</dbReference>
<feature type="transmembrane region" description="Helical" evidence="6">
    <location>
        <begin position="287"/>
        <end position="308"/>
    </location>
</feature>
<dbReference type="AlphaFoldDB" id="A0A6L8W881"/>
<dbReference type="EMBL" id="WTUW01000002">
    <property type="protein sequence ID" value="MZR30713.1"/>
    <property type="molecule type" value="Genomic_DNA"/>
</dbReference>
<keyword evidence="5 6" id="KW-0472">Membrane</keyword>
<evidence type="ECO:0000313" key="8">
    <source>
        <dbReference type="Proteomes" id="UP000476030"/>
    </source>
</evidence>
<feature type="transmembrane region" description="Helical" evidence="6">
    <location>
        <begin position="106"/>
        <end position="129"/>
    </location>
</feature>
<feature type="transmembrane region" description="Helical" evidence="6">
    <location>
        <begin position="314"/>
        <end position="334"/>
    </location>
</feature>
<feature type="transmembrane region" description="Helical" evidence="6">
    <location>
        <begin position="83"/>
        <end position="100"/>
    </location>
</feature>
<dbReference type="GO" id="GO:0005886">
    <property type="term" value="C:plasma membrane"/>
    <property type="evidence" value="ECO:0007669"/>
    <property type="project" value="UniProtKB-SubCell"/>
</dbReference>
<feature type="transmembrane region" description="Helical" evidence="6">
    <location>
        <begin position="141"/>
        <end position="160"/>
    </location>
</feature>
<dbReference type="GO" id="GO:0022857">
    <property type="term" value="F:transmembrane transporter activity"/>
    <property type="evidence" value="ECO:0007669"/>
    <property type="project" value="InterPro"/>
</dbReference>